<organism evidence="7 8">
    <name type="scientific">Stichopus japonicus</name>
    <name type="common">Sea cucumber</name>
    <dbReference type="NCBI Taxonomy" id="307972"/>
    <lineage>
        <taxon>Eukaryota</taxon>
        <taxon>Metazoa</taxon>
        <taxon>Echinodermata</taxon>
        <taxon>Eleutherozoa</taxon>
        <taxon>Echinozoa</taxon>
        <taxon>Holothuroidea</taxon>
        <taxon>Aspidochirotacea</taxon>
        <taxon>Aspidochirotida</taxon>
        <taxon>Stichopodidae</taxon>
        <taxon>Apostichopus</taxon>
    </lineage>
</organism>
<keyword evidence="3" id="KW-0175">Coiled coil</keyword>
<dbReference type="InterPro" id="IPR005135">
    <property type="entry name" value="Endo/exonuclease/phosphatase"/>
</dbReference>
<feature type="compositionally biased region" description="Basic and acidic residues" evidence="4">
    <location>
        <begin position="39"/>
        <end position="50"/>
    </location>
</feature>
<feature type="compositionally biased region" description="Basic and acidic residues" evidence="4">
    <location>
        <begin position="109"/>
        <end position="132"/>
    </location>
</feature>
<dbReference type="PANTHER" id="PTHR46670">
    <property type="entry name" value="ENDO/EXONUCLEASE/PHOSPHATASE DOMAIN-CONTAINING PROTEIN"/>
    <property type="match status" value="1"/>
</dbReference>
<feature type="domain" description="Endonuclease/exonuclease/phosphatase" evidence="5">
    <location>
        <begin position="660"/>
        <end position="845"/>
    </location>
</feature>
<dbReference type="Pfam" id="PF23203">
    <property type="entry name" value="KIF21A"/>
    <property type="match status" value="1"/>
</dbReference>
<dbReference type="OrthoDB" id="5953030at2759"/>
<dbReference type="Pfam" id="PF25764">
    <property type="entry name" value="KIF21A_4th"/>
    <property type="match status" value="1"/>
</dbReference>
<evidence type="ECO:0000256" key="2">
    <source>
        <dbReference type="ARBA" id="ARBA00022701"/>
    </source>
</evidence>
<dbReference type="InterPro" id="IPR036691">
    <property type="entry name" value="Endo/exonu/phosph_ase_sf"/>
</dbReference>
<dbReference type="AlphaFoldDB" id="A0A2G8KEU5"/>
<keyword evidence="1" id="KW-0963">Cytoplasm</keyword>
<feature type="compositionally biased region" description="Basic residues" evidence="4">
    <location>
        <begin position="404"/>
        <end position="419"/>
    </location>
</feature>
<feature type="domain" description="KIF21A/B second helical" evidence="6">
    <location>
        <begin position="426"/>
        <end position="548"/>
    </location>
</feature>
<protein>
    <submittedName>
        <fullName evidence="7">Putative kinesin-like protein KIF21A</fullName>
    </submittedName>
</protein>
<feature type="compositionally biased region" description="Polar residues" evidence="4">
    <location>
        <begin position="16"/>
        <end position="26"/>
    </location>
</feature>
<comment type="caution">
    <text evidence="7">The sequence shown here is derived from an EMBL/GenBank/DDBJ whole genome shotgun (WGS) entry which is preliminary data.</text>
</comment>
<sequence length="1017" mass="116642">MNSSLRKKTAVDSSPIRASSRTSVSPTHIPLSARSGSFHFDDGDYGDDVRVASVLSEAKKNVEHDQDKLTEYQAKRQSSKDSDEDSSLSKDVETSNEDGAVSNVDAEEKEGGEGRTERREGDHPEAEVETGKQRRMKMMKTKMKIVVAAAALKMKMRQTRFYKGLIESCETKLQEELAEIACEINIKQRLIEELETSQRRLQTMKAHYEEKLESLHYKIKETENERDKVLANLGSMAESRTKEKAEKIKGEFEIKLKKLTAEKSRLQKASKEHTKLMRDKSQHERQMRSLQTDLGRMKETRVKLMKQIKEEQQKGRRQETENKREIQKIKKQSRQYETKVKKLEAQAKQREIVLKRKHEELQALRKTKKPMSDRVAGRVTTQRPNPSGGQRPDPITSRTVAARSLHRKDKTVAAPRKRERSNTSEYSSRAAKLKWNNVGKKETNHIHDGKDMDRFMHHRNRLGRQMEKAMIRHDTAKREGATEDIMGDLQSQIEGFKANIEYVQDEITECQNGIMQVMEGKDEIDSTDAAAIIDGCSLDEAKYLLDTLTVNKFPAPEFGHRPPALYADTLTTRLWRLIVCPEGFEKAQRESEVKELTAKLHQEEQTGFLQQQLLQHLISEQEGDLELELDGLFTREDAESSSSAESSELHHPQRMKFKNKAVSVADYVSSEKIDVLAITETWLREPTDNHTLRNLVPNGYDFKHIPRQANRPGGGVGILYNSCLTVEVISSNRNSGFTHFEHMNCRVSNKNSQFIMCVVYRPPPSTKNGLKNTVFFDEWSQFLESLASSIDKVVVVGDVNFHLDKENDLSTKRFCNLLNAYSFVQNVTGPTQRAGHTLDTVITNESASSGFLSGSPIITDPNLGDANGNLTCDHYAVRFNLDMCKPKHPRKCITYRRYRSIQISDLVDDIRNNAELMVTNRSLCDLVDIYNSQLTRLMDIHAPIITKYITLRPNAPWYSDRLRDAKHKRRKAERVWRKSKLTVHFLIYKQSCRDVNKLLVKEKQNYYSTKITECVTT</sequence>
<keyword evidence="8" id="KW-1185">Reference proteome</keyword>
<dbReference type="GO" id="GO:0005874">
    <property type="term" value="C:microtubule"/>
    <property type="evidence" value="ECO:0007669"/>
    <property type="project" value="UniProtKB-KW"/>
</dbReference>
<dbReference type="GO" id="GO:0003824">
    <property type="term" value="F:catalytic activity"/>
    <property type="evidence" value="ECO:0007669"/>
    <property type="project" value="InterPro"/>
</dbReference>
<feature type="compositionally biased region" description="Basic and acidic residues" evidence="4">
    <location>
        <begin position="57"/>
        <end position="93"/>
    </location>
</feature>
<evidence type="ECO:0000313" key="7">
    <source>
        <dbReference type="EMBL" id="PIK46527.1"/>
    </source>
</evidence>
<evidence type="ECO:0000259" key="6">
    <source>
        <dbReference type="Pfam" id="PF23203"/>
    </source>
</evidence>
<keyword evidence="2" id="KW-0493">Microtubule</keyword>
<feature type="compositionally biased region" description="Polar residues" evidence="4">
    <location>
        <begin position="379"/>
        <end position="388"/>
    </location>
</feature>
<evidence type="ECO:0000256" key="1">
    <source>
        <dbReference type="ARBA" id="ARBA00022490"/>
    </source>
</evidence>
<feature type="compositionally biased region" description="Basic and acidic residues" evidence="4">
    <location>
        <begin position="264"/>
        <end position="287"/>
    </location>
</feature>
<feature type="region of interest" description="Disordered" evidence="4">
    <location>
        <begin position="360"/>
        <end position="431"/>
    </location>
</feature>
<dbReference type="PANTHER" id="PTHR46670:SF3">
    <property type="entry name" value="ENDONUCLEASE_EXONUCLEASE_PHOSPHATASE DOMAIN-CONTAINING PROTEIN"/>
    <property type="match status" value="1"/>
</dbReference>
<accession>A0A2G8KEU5</accession>
<reference evidence="7 8" key="1">
    <citation type="journal article" date="2017" name="PLoS Biol.">
        <title>The sea cucumber genome provides insights into morphological evolution and visceral regeneration.</title>
        <authorList>
            <person name="Zhang X."/>
            <person name="Sun L."/>
            <person name="Yuan J."/>
            <person name="Sun Y."/>
            <person name="Gao Y."/>
            <person name="Zhang L."/>
            <person name="Li S."/>
            <person name="Dai H."/>
            <person name="Hamel J.F."/>
            <person name="Liu C."/>
            <person name="Yu Y."/>
            <person name="Liu S."/>
            <person name="Lin W."/>
            <person name="Guo K."/>
            <person name="Jin S."/>
            <person name="Xu P."/>
            <person name="Storey K.B."/>
            <person name="Huan P."/>
            <person name="Zhang T."/>
            <person name="Zhou Y."/>
            <person name="Zhang J."/>
            <person name="Lin C."/>
            <person name="Li X."/>
            <person name="Xing L."/>
            <person name="Huo D."/>
            <person name="Sun M."/>
            <person name="Wang L."/>
            <person name="Mercier A."/>
            <person name="Li F."/>
            <person name="Yang H."/>
            <person name="Xiang J."/>
        </authorList>
    </citation>
    <scope>NUCLEOTIDE SEQUENCE [LARGE SCALE GENOMIC DNA]</scope>
    <source>
        <strain evidence="7">Shaxun</strain>
        <tissue evidence="7">Muscle</tissue>
    </source>
</reference>
<evidence type="ECO:0000256" key="3">
    <source>
        <dbReference type="ARBA" id="ARBA00023054"/>
    </source>
</evidence>
<dbReference type="EMBL" id="MRZV01000639">
    <property type="protein sequence ID" value="PIK46527.1"/>
    <property type="molecule type" value="Genomic_DNA"/>
</dbReference>
<name>A0A2G8KEU5_STIJA</name>
<evidence type="ECO:0000259" key="5">
    <source>
        <dbReference type="Pfam" id="PF03372"/>
    </source>
</evidence>
<feature type="region of interest" description="Disordered" evidence="4">
    <location>
        <begin position="1"/>
        <end position="134"/>
    </location>
</feature>
<evidence type="ECO:0000313" key="8">
    <source>
        <dbReference type="Proteomes" id="UP000230750"/>
    </source>
</evidence>
<feature type="region of interest" description="Disordered" evidence="4">
    <location>
        <begin position="309"/>
        <end position="341"/>
    </location>
</feature>
<dbReference type="InterPro" id="IPR056532">
    <property type="entry name" value="KIF21A/B_hel_2"/>
</dbReference>
<dbReference type="Proteomes" id="UP000230750">
    <property type="component" value="Unassembled WGS sequence"/>
</dbReference>
<dbReference type="Pfam" id="PF03372">
    <property type="entry name" value="Exo_endo_phos"/>
    <property type="match status" value="1"/>
</dbReference>
<gene>
    <name evidence="7" type="ORF">BSL78_16620</name>
</gene>
<dbReference type="CDD" id="cd22248">
    <property type="entry name" value="Rcc_KIF21"/>
    <property type="match status" value="1"/>
</dbReference>
<proteinExistence type="predicted"/>
<feature type="region of interest" description="Disordered" evidence="4">
    <location>
        <begin position="264"/>
        <end position="296"/>
    </location>
</feature>
<dbReference type="STRING" id="307972.A0A2G8KEU5"/>
<evidence type="ECO:0000256" key="4">
    <source>
        <dbReference type="SAM" id="MobiDB-lite"/>
    </source>
</evidence>
<dbReference type="Gene3D" id="3.60.10.10">
    <property type="entry name" value="Endonuclease/exonuclease/phosphatase"/>
    <property type="match status" value="1"/>
</dbReference>
<dbReference type="SUPFAM" id="SSF56219">
    <property type="entry name" value="DNase I-like"/>
    <property type="match status" value="1"/>
</dbReference>